<evidence type="ECO:0000256" key="2">
    <source>
        <dbReference type="ARBA" id="ARBA00004604"/>
    </source>
</evidence>
<feature type="signal peptide" evidence="12">
    <location>
        <begin position="1"/>
        <end position="17"/>
    </location>
</feature>
<dbReference type="VEuPathDB" id="VectorBase:AQUA014461"/>
<keyword evidence="5" id="KW-0597">Phosphoprotein</keyword>
<dbReference type="EnsemblMetazoa" id="AQUA014461-RA">
    <property type="protein sequence ID" value="AQUA014461-PA"/>
    <property type="gene ID" value="AQUA014461"/>
</dbReference>
<evidence type="ECO:0000256" key="11">
    <source>
        <dbReference type="SAM" id="MobiDB-lite"/>
    </source>
</evidence>
<dbReference type="Proteomes" id="UP000076407">
    <property type="component" value="Unassembled WGS sequence"/>
</dbReference>
<comment type="subcellular location">
    <subcellularLocation>
        <location evidence="1">Chromosome</location>
    </subcellularLocation>
    <subcellularLocation>
        <location evidence="2">Nucleus</location>
        <location evidence="2">Nucleolus</location>
    </subcellularLocation>
</comment>
<keyword evidence="4" id="KW-0158">Chromosome</keyword>
<comment type="function">
    <text evidence="9">Required for proper chromosome segregation during mitosis and error-free mitotic progression.</text>
</comment>
<dbReference type="GO" id="GO:0005694">
    <property type="term" value="C:chromosome"/>
    <property type="evidence" value="ECO:0007669"/>
    <property type="project" value="UniProtKB-SubCell"/>
</dbReference>
<feature type="chain" id="PRO_5008143350" description="Coiled-coil domain-containing protein 86" evidence="12">
    <location>
        <begin position="18"/>
        <end position="162"/>
    </location>
</feature>
<keyword evidence="6" id="KW-0164">Citrullination</keyword>
<evidence type="ECO:0000256" key="3">
    <source>
        <dbReference type="ARBA" id="ARBA00016738"/>
    </source>
</evidence>
<dbReference type="AlphaFoldDB" id="A0A182XRI8"/>
<feature type="region of interest" description="Disordered" evidence="11">
    <location>
        <begin position="29"/>
        <end position="57"/>
    </location>
</feature>
<evidence type="ECO:0000256" key="9">
    <source>
        <dbReference type="ARBA" id="ARBA00093307"/>
    </source>
</evidence>
<evidence type="ECO:0000256" key="10">
    <source>
        <dbReference type="SAM" id="Coils"/>
    </source>
</evidence>
<keyword evidence="7 10" id="KW-0175">Coiled coil</keyword>
<evidence type="ECO:0000256" key="4">
    <source>
        <dbReference type="ARBA" id="ARBA00022454"/>
    </source>
</evidence>
<sequence>MLMINLQLFLLIRNFSMDKIAFDHTDEGSSLNCNEDKTENRSDSACPSSVRGKPKSGRIWKSQKLRFASIKKSVQCKKSSQQHAFREEIKHIKELSRSIKETRRRENDIKRLRREENKRRKIENERKSEIVQVIKNPAKLKRMRKKQLRMIERRDISKLNVV</sequence>
<reference evidence="13" key="1">
    <citation type="submission" date="2020-05" db="UniProtKB">
        <authorList>
            <consortium name="EnsemblMetazoa"/>
        </authorList>
    </citation>
    <scope>IDENTIFICATION</scope>
    <source>
        <strain evidence="13">SANGQUA</strain>
    </source>
</reference>
<evidence type="ECO:0000313" key="14">
    <source>
        <dbReference type="Proteomes" id="UP000076407"/>
    </source>
</evidence>
<dbReference type="PANTHER" id="PTHR13557:SF1">
    <property type="entry name" value="COILED-COIL DOMAIN-CONTAINING PROTEIN 86"/>
    <property type="match status" value="1"/>
</dbReference>
<evidence type="ECO:0000256" key="12">
    <source>
        <dbReference type="SAM" id="SignalP"/>
    </source>
</evidence>
<keyword evidence="8" id="KW-0539">Nucleus</keyword>
<feature type="coiled-coil region" evidence="10">
    <location>
        <begin position="92"/>
        <end position="132"/>
    </location>
</feature>
<keyword evidence="14" id="KW-1185">Reference proteome</keyword>
<protein>
    <recommendedName>
        <fullName evidence="3">Coiled-coil domain-containing protein 86</fullName>
    </recommendedName>
</protein>
<dbReference type="STRING" id="34691.A0A182XRI8"/>
<organism evidence="13 14">
    <name type="scientific">Anopheles quadriannulatus</name>
    <name type="common">Mosquito</name>
    <dbReference type="NCBI Taxonomy" id="34691"/>
    <lineage>
        <taxon>Eukaryota</taxon>
        <taxon>Metazoa</taxon>
        <taxon>Ecdysozoa</taxon>
        <taxon>Arthropoda</taxon>
        <taxon>Hexapoda</taxon>
        <taxon>Insecta</taxon>
        <taxon>Pterygota</taxon>
        <taxon>Neoptera</taxon>
        <taxon>Endopterygota</taxon>
        <taxon>Diptera</taxon>
        <taxon>Nematocera</taxon>
        <taxon>Culicoidea</taxon>
        <taxon>Culicidae</taxon>
        <taxon>Anophelinae</taxon>
        <taxon>Anopheles</taxon>
    </lineage>
</organism>
<name>A0A182XRI8_ANOQN</name>
<evidence type="ECO:0000256" key="1">
    <source>
        <dbReference type="ARBA" id="ARBA00004286"/>
    </source>
</evidence>
<evidence type="ECO:0000256" key="5">
    <source>
        <dbReference type="ARBA" id="ARBA00022553"/>
    </source>
</evidence>
<proteinExistence type="predicted"/>
<accession>A0A182XRI8</accession>
<keyword evidence="12" id="KW-0732">Signal</keyword>
<evidence type="ECO:0000256" key="8">
    <source>
        <dbReference type="ARBA" id="ARBA00023242"/>
    </source>
</evidence>
<dbReference type="InterPro" id="IPR026570">
    <property type="entry name" value="CCDC86"/>
</dbReference>
<evidence type="ECO:0000313" key="13">
    <source>
        <dbReference type="EnsemblMetazoa" id="AQUA014461-PA"/>
    </source>
</evidence>
<evidence type="ECO:0000256" key="6">
    <source>
        <dbReference type="ARBA" id="ARBA00022934"/>
    </source>
</evidence>
<dbReference type="PANTHER" id="PTHR13557">
    <property type="entry name" value="COILED-COIL DOMAIN-CONTAINING PROTEIN 86"/>
    <property type="match status" value="1"/>
</dbReference>
<evidence type="ECO:0000256" key="7">
    <source>
        <dbReference type="ARBA" id="ARBA00023054"/>
    </source>
</evidence>
<dbReference type="GO" id="GO:0005730">
    <property type="term" value="C:nucleolus"/>
    <property type="evidence" value="ECO:0007669"/>
    <property type="project" value="UniProtKB-SubCell"/>
</dbReference>